<comment type="similarity">
    <text evidence="13">Belongs to the SecD/SecF family. SecF subfamily.</text>
</comment>
<dbReference type="GO" id="GO:0043952">
    <property type="term" value="P:protein transport by the Sec complex"/>
    <property type="evidence" value="ECO:0007669"/>
    <property type="project" value="UniProtKB-UniRule"/>
</dbReference>
<dbReference type="Pfam" id="PF21760">
    <property type="entry name" value="SecD_1st"/>
    <property type="match status" value="1"/>
</dbReference>
<dbReference type="NCBIfam" id="TIGR00966">
    <property type="entry name" value="transloc_SecF"/>
    <property type="match status" value="1"/>
</dbReference>
<keyword evidence="6 12" id="KW-1133">Transmembrane helix</keyword>
<dbReference type="NCBIfam" id="TIGR00916">
    <property type="entry name" value="2A0604s01"/>
    <property type="match status" value="2"/>
</dbReference>
<comment type="subunit">
    <text evidence="13">Forms a complex with SecD. Part of the essential Sec protein translocation apparatus which comprises SecA, SecYEG and auxiliary proteins SecDF. Other proteins may also be involved.</text>
</comment>
<comment type="caution">
    <text evidence="12">Lacks conserved residue(s) required for the propagation of feature annotation.</text>
</comment>
<keyword evidence="8 12" id="KW-0472">Membrane</keyword>
<dbReference type="GO" id="GO:0015450">
    <property type="term" value="F:protein-transporting ATPase activity"/>
    <property type="evidence" value="ECO:0007669"/>
    <property type="project" value="InterPro"/>
</dbReference>
<evidence type="ECO:0000256" key="8">
    <source>
        <dbReference type="ARBA" id="ARBA00023136"/>
    </source>
</evidence>
<feature type="domain" description="SecDF P1 head subdomain" evidence="16">
    <location>
        <begin position="122"/>
        <end position="240"/>
    </location>
</feature>
<evidence type="ECO:0000313" key="17">
    <source>
        <dbReference type="EMBL" id="KKI63538.1"/>
    </source>
</evidence>
<accession>A0A0M2P0U5</accession>
<dbReference type="Proteomes" id="UP000034455">
    <property type="component" value="Unassembled WGS sequence"/>
</dbReference>
<evidence type="ECO:0000256" key="5">
    <source>
        <dbReference type="ARBA" id="ARBA00022927"/>
    </source>
</evidence>
<reference evidence="17 18" key="1">
    <citation type="submission" date="2015-03" db="EMBL/GenBank/DDBJ databases">
        <title>Genome Assembly of Staphylococcus cohnii subsp. cohnii strain G22B2.</title>
        <authorList>
            <person name="Nair G."/>
            <person name="Kaur G."/>
            <person name="Khatri I."/>
            <person name="Singh N.K."/>
            <person name="Sathyabama S."/>
            <person name="Maurya S.K."/>
            <person name="Subramanian S."/>
            <person name="Agrewala J.N."/>
            <person name="Mayilraj S."/>
        </authorList>
    </citation>
    <scope>NUCLEOTIDE SEQUENCE [LARGE SCALE GENOMIC DNA]</scope>
    <source>
        <strain evidence="17 18">G22B2</strain>
    </source>
</reference>
<comment type="caution">
    <text evidence="17">The sequence shown here is derived from an EMBL/GenBank/DDBJ whole genome shotgun (WGS) entry which is preliminary data.</text>
</comment>
<dbReference type="NCBIfam" id="NF009584">
    <property type="entry name" value="PRK13024.1-4"/>
    <property type="match status" value="1"/>
</dbReference>
<evidence type="ECO:0000256" key="12">
    <source>
        <dbReference type="HAMAP-Rule" id="MF_01463"/>
    </source>
</evidence>
<evidence type="ECO:0000259" key="16">
    <source>
        <dbReference type="Pfam" id="PF22599"/>
    </source>
</evidence>
<dbReference type="InterPro" id="IPR048634">
    <property type="entry name" value="SecD_SecF_C"/>
</dbReference>
<dbReference type="NCBIfam" id="NF009581">
    <property type="entry name" value="PRK13024.1-1"/>
    <property type="match status" value="1"/>
</dbReference>
<dbReference type="PATRIC" id="fig|74704.6.peg.600"/>
<dbReference type="NCBIfam" id="TIGR01129">
    <property type="entry name" value="secD"/>
    <property type="match status" value="1"/>
</dbReference>
<dbReference type="EMBL" id="LAKJ01000013">
    <property type="protein sequence ID" value="KKI63538.1"/>
    <property type="molecule type" value="Genomic_DNA"/>
</dbReference>
<dbReference type="PANTHER" id="PTHR30081:SF1">
    <property type="entry name" value="PROTEIN TRANSLOCASE SUBUNIT SECD"/>
    <property type="match status" value="1"/>
</dbReference>
<feature type="domain" description="Protein export membrane protein SecD/SecF C-terminal" evidence="14">
    <location>
        <begin position="242"/>
        <end position="411"/>
    </location>
</feature>
<feature type="transmembrane region" description="Helical" evidence="12">
    <location>
        <begin position="263"/>
        <end position="281"/>
    </location>
</feature>
<dbReference type="GO" id="GO:0005886">
    <property type="term" value="C:plasma membrane"/>
    <property type="evidence" value="ECO:0007669"/>
    <property type="project" value="UniProtKB-SubCell"/>
</dbReference>
<feature type="transmembrane region" description="Helical" evidence="12">
    <location>
        <begin position="286"/>
        <end position="306"/>
    </location>
</feature>
<dbReference type="GO" id="GO:0006605">
    <property type="term" value="P:protein targeting"/>
    <property type="evidence" value="ECO:0007669"/>
    <property type="project" value="UniProtKB-UniRule"/>
</dbReference>
<evidence type="ECO:0000313" key="18">
    <source>
        <dbReference type="Proteomes" id="UP000034455"/>
    </source>
</evidence>
<name>A0A0M2P0U5_STACC</name>
<feature type="transmembrane region" description="Helical" evidence="12">
    <location>
        <begin position="460"/>
        <end position="478"/>
    </location>
</feature>
<dbReference type="InterPro" id="IPR022813">
    <property type="entry name" value="SecD/SecF_arch_bac"/>
</dbReference>
<evidence type="ECO:0000256" key="10">
    <source>
        <dbReference type="ARBA" id="ARBA00060856"/>
    </source>
</evidence>
<comment type="similarity">
    <text evidence="12">Belongs to the SecD/SecF family. SecD subfamily.</text>
</comment>
<dbReference type="PRINTS" id="PR01755">
    <property type="entry name" value="SECFTRNLCASE"/>
</dbReference>
<evidence type="ECO:0000256" key="9">
    <source>
        <dbReference type="ARBA" id="ARBA00059018"/>
    </source>
</evidence>
<keyword evidence="5 12" id="KW-0653">Protein transport</keyword>
<feature type="transmembrane region" description="Helical" evidence="12">
    <location>
        <begin position="597"/>
        <end position="618"/>
    </location>
</feature>
<dbReference type="FunFam" id="1.20.1640.10:FF:000004">
    <property type="entry name" value="Protein translocase subunit SecD"/>
    <property type="match status" value="1"/>
</dbReference>
<evidence type="ECO:0000259" key="15">
    <source>
        <dbReference type="Pfam" id="PF21760"/>
    </source>
</evidence>
<evidence type="ECO:0000256" key="6">
    <source>
        <dbReference type="ARBA" id="ARBA00022989"/>
    </source>
</evidence>
<dbReference type="Pfam" id="PF07549">
    <property type="entry name" value="Sec_GG"/>
    <property type="match status" value="1"/>
</dbReference>
<dbReference type="Gene3D" id="3.30.70.3220">
    <property type="match status" value="1"/>
</dbReference>
<keyword evidence="4 12" id="KW-0812">Transmembrane</keyword>
<dbReference type="InterPro" id="IPR022645">
    <property type="entry name" value="SecD/SecF_bac"/>
</dbReference>
<feature type="domain" description="Protein export membrane protein SecD/SecF C-terminal" evidence="14">
    <location>
        <begin position="555"/>
        <end position="732"/>
    </location>
</feature>
<feature type="transmembrane region" description="Helical" evidence="12">
    <location>
        <begin position="573"/>
        <end position="590"/>
    </location>
</feature>
<evidence type="ECO:0000256" key="7">
    <source>
        <dbReference type="ARBA" id="ARBA00023010"/>
    </source>
</evidence>
<evidence type="ECO:0000256" key="13">
    <source>
        <dbReference type="HAMAP-Rule" id="MF_01464"/>
    </source>
</evidence>
<keyword evidence="2 12" id="KW-0813">Transport</keyword>
<evidence type="ECO:0000259" key="14">
    <source>
        <dbReference type="Pfam" id="PF02355"/>
    </source>
</evidence>
<dbReference type="FunFam" id="1.20.1640.10:FF:000024">
    <property type="entry name" value="Multifunctional fusion protein"/>
    <property type="match status" value="1"/>
</dbReference>
<feature type="transmembrane region" description="Helical" evidence="12">
    <location>
        <begin position="704"/>
        <end position="729"/>
    </location>
</feature>
<dbReference type="PANTHER" id="PTHR30081">
    <property type="entry name" value="PROTEIN-EXPORT MEMBRANE PROTEIN SEC"/>
    <property type="match status" value="1"/>
</dbReference>
<comment type="subunit">
    <text evidence="12">Forms a complex with SecF. Part of the essential Sec protein translocation apparatus which comprises SecA, SecYEG and auxiliary proteins SecDF. Other proteins may also be involved.</text>
</comment>
<feature type="domain" description="Protein translocase subunit SecDF P1" evidence="15">
    <location>
        <begin position="63"/>
        <end position="121"/>
    </location>
</feature>
<dbReference type="InterPro" id="IPR055344">
    <property type="entry name" value="SecD_SecF_C_bact"/>
</dbReference>
<dbReference type="RefSeq" id="WP_046467731.1">
    <property type="nucleotide sequence ID" value="NZ_LAKJ01000013.1"/>
</dbReference>
<dbReference type="InterPro" id="IPR048631">
    <property type="entry name" value="SecD_1st"/>
</dbReference>
<feature type="transmembrane region" description="Helical" evidence="12">
    <location>
        <begin position="385"/>
        <end position="409"/>
    </location>
</feature>
<proteinExistence type="inferred from homology"/>
<feature type="transmembrane region" description="Helical" evidence="12">
    <location>
        <begin position="312"/>
        <end position="336"/>
    </location>
</feature>
<comment type="function">
    <text evidence="9 12">Part of the Sec protein translocase complex. Interacts with the SecYEG preprotein conducting channel. SecDF uses the proton motive force (PMF) to complete protein translocation after the ATP-dependent function of SecA.</text>
</comment>
<dbReference type="Gene3D" id="1.20.1640.10">
    <property type="entry name" value="Multidrug efflux transporter AcrB transmembrane domain"/>
    <property type="match status" value="2"/>
</dbReference>
<dbReference type="Pfam" id="PF02355">
    <property type="entry name" value="SecD_SecF_C"/>
    <property type="match status" value="2"/>
</dbReference>
<dbReference type="GO" id="GO:0065002">
    <property type="term" value="P:intracellular protein transmembrane transport"/>
    <property type="evidence" value="ECO:0007669"/>
    <property type="project" value="UniProtKB-UniRule"/>
</dbReference>
<dbReference type="HAMAP" id="MF_01464_B">
    <property type="entry name" value="SecF_B"/>
    <property type="match status" value="1"/>
</dbReference>
<protein>
    <recommendedName>
        <fullName evidence="12 13">Multifunctional fusion protein</fullName>
    </recommendedName>
    <domain>
        <recommendedName>
            <fullName evidence="12">Protein translocase subunit SecD</fullName>
        </recommendedName>
    </domain>
    <domain>
        <recommendedName>
            <fullName evidence="13">Protein-export membrane protein SecF</fullName>
        </recommendedName>
    </domain>
</protein>
<comment type="similarity">
    <text evidence="11">In the N-terminal section; belongs to the SecD/SecF family. SecD subfamily.</text>
</comment>
<dbReference type="HAMAP" id="MF_01463_B">
    <property type="entry name" value="SecD_B"/>
    <property type="match status" value="1"/>
</dbReference>
<evidence type="ECO:0000256" key="11">
    <source>
        <dbReference type="ARBA" id="ARBA00061053"/>
    </source>
</evidence>
<evidence type="ECO:0000256" key="1">
    <source>
        <dbReference type="ARBA" id="ARBA00004651"/>
    </source>
</evidence>
<comment type="similarity">
    <text evidence="10">In the C-terminal section; belongs to the SecD/SecF family. SecF subfamily.</text>
</comment>
<feature type="transmembrane region" description="Helical" evidence="12">
    <location>
        <begin position="624"/>
        <end position="645"/>
    </location>
</feature>
<feature type="transmembrane region" description="Helical" evidence="12">
    <location>
        <begin position="680"/>
        <end position="698"/>
    </location>
</feature>
<sequence>MKKSSRIVAFILLVVLLLGGIGLTYKNVVKNVSLGLDLQGGFEVLYQVDPLQKGDKIDDKAVKATAKTLENRVNVLGVSEPKIQVEDKNRIRVQLAGIKNQSQARAILSSQANLTIRDADDNIKLTGKDIQQGSAKQEFKQNTNQPAVTFKLKDSDKFKKVTEEISKKDENVMVVWLDHEKGDTYHKEMNKKDPKYVSAASVDKPINSDSVEISGGFKGEKGIEEAKQIADLLNSGSLPVDLNEIYSNSVGAQFGQDALDKTIFAAAIGIAVIYLFMLGFYRLPGLVAVIALTVYIYLTLVAFNFISGVLTLPGLAALVLGVGMAVDANIIMYERIKDELKIGRTLKQAYKKANKSSFLTIVDAQLTTVIAAAVLFFFGESSVKGFATMLLLGILMIFVTAVFLSRWLLSLLVSSNFFKKSSWLFGVNKHHIADINEGKEVHDLKTPYERWDFMKLAKPLLSLSVLILIVGAVILFVFKLNLGIDFTSGTRVDFESKDKISEAKVTKTLEDQDFKPTQVSLGENGKNATVQFKNDLSKDEVSKIKDTIDKSFGNDPTVNTVSPVIGQELAKNAMMTLLYAAIGIIIYITFRFEWRMGLSSVLALLHDAFMIVAVFSLFRLEVDITFIAAVLTIIGYSINDTIVTFDRVRENLHKVKVITKPEQIDDIVNRSIRQTMTRSINTVLTVIIVVVALLAFGAPSIFNFSLALLIGLISGVFSSVFIAVPLWGIMKKRQLKKSNDNKLIVYKEKKSNDEKILV</sequence>
<gene>
    <name evidence="12" type="primary">secD</name>
    <name evidence="13" type="synonym">secF</name>
    <name evidence="17" type="ORF">UF66_0585</name>
</gene>
<comment type="subcellular location">
    <subcellularLocation>
        <location evidence="1 12">Cell membrane</location>
        <topology evidence="1 12">Multi-pass membrane protein</topology>
    </subcellularLocation>
</comment>
<keyword evidence="3 12" id="KW-1003">Cell membrane</keyword>
<evidence type="ECO:0000256" key="2">
    <source>
        <dbReference type="ARBA" id="ARBA00022448"/>
    </source>
</evidence>
<dbReference type="InterPro" id="IPR005791">
    <property type="entry name" value="SecD"/>
</dbReference>
<evidence type="ECO:0000256" key="3">
    <source>
        <dbReference type="ARBA" id="ARBA00022475"/>
    </source>
</evidence>
<dbReference type="Pfam" id="PF22599">
    <property type="entry name" value="SecDF_P1_head"/>
    <property type="match status" value="1"/>
</dbReference>
<dbReference type="InterPro" id="IPR022646">
    <property type="entry name" value="SecD/SecF_CS"/>
</dbReference>
<feature type="transmembrane region" description="Helical" evidence="12">
    <location>
        <begin position="357"/>
        <end position="379"/>
    </location>
</feature>
<dbReference type="InterPro" id="IPR054384">
    <property type="entry name" value="SecDF_P1_head"/>
</dbReference>
<keyword evidence="7 12" id="KW-0811">Translocation</keyword>
<dbReference type="AlphaFoldDB" id="A0A0M2P0U5"/>
<evidence type="ECO:0000256" key="4">
    <source>
        <dbReference type="ARBA" id="ARBA00022692"/>
    </source>
</evidence>
<dbReference type="SUPFAM" id="SSF82866">
    <property type="entry name" value="Multidrug efflux transporter AcrB transmembrane domain"/>
    <property type="match status" value="2"/>
</dbReference>
<dbReference type="InterPro" id="IPR005665">
    <property type="entry name" value="SecF_bac"/>
</dbReference>
<organism evidence="17 18">
    <name type="scientific">Staphylococcus cohnii subsp. cohnii</name>
    <dbReference type="NCBI Taxonomy" id="74704"/>
    <lineage>
        <taxon>Bacteria</taxon>
        <taxon>Bacillati</taxon>
        <taxon>Bacillota</taxon>
        <taxon>Bacilli</taxon>
        <taxon>Bacillales</taxon>
        <taxon>Staphylococcaceae</taxon>
        <taxon>Staphylococcus</taxon>
        <taxon>Staphylococcus cohnii species complex</taxon>
    </lineage>
</organism>